<reference evidence="3" key="1">
    <citation type="journal article" date="2017" name="Nat. Commun.">
        <title>The asparagus genome sheds light on the origin and evolution of a young Y chromosome.</title>
        <authorList>
            <person name="Harkess A."/>
            <person name="Zhou J."/>
            <person name="Xu C."/>
            <person name="Bowers J.E."/>
            <person name="Van der Hulst R."/>
            <person name="Ayyampalayam S."/>
            <person name="Mercati F."/>
            <person name="Riccardi P."/>
            <person name="McKain M.R."/>
            <person name="Kakrana A."/>
            <person name="Tang H."/>
            <person name="Ray J."/>
            <person name="Groenendijk J."/>
            <person name="Arikit S."/>
            <person name="Mathioni S.M."/>
            <person name="Nakano M."/>
            <person name="Shan H."/>
            <person name="Telgmann-Rauber A."/>
            <person name="Kanno A."/>
            <person name="Yue Z."/>
            <person name="Chen H."/>
            <person name="Li W."/>
            <person name="Chen Y."/>
            <person name="Xu X."/>
            <person name="Zhang Y."/>
            <person name="Luo S."/>
            <person name="Chen H."/>
            <person name="Gao J."/>
            <person name="Mao Z."/>
            <person name="Pires J.C."/>
            <person name="Luo M."/>
            <person name="Kudrna D."/>
            <person name="Wing R.A."/>
            <person name="Meyers B.C."/>
            <person name="Yi K."/>
            <person name="Kong H."/>
            <person name="Lavrijsen P."/>
            <person name="Sunseri F."/>
            <person name="Falavigna A."/>
            <person name="Ye Y."/>
            <person name="Leebens-Mack J.H."/>
            <person name="Chen G."/>
        </authorList>
    </citation>
    <scope>NUCLEOTIDE SEQUENCE [LARGE SCALE GENOMIC DNA]</scope>
    <source>
        <strain evidence="3">cv. DH0086</strain>
    </source>
</reference>
<dbReference type="AlphaFoldDB" id="A0A5P1F2E1"/>
<protein>
    <submittedName>
        <fullName evidence="2">Uncharacterized protein</fullName>
    </submittedName>
</protein>
<sequence length="200" mass="21723">MGSCSSVHKSKKPQMTASSPHKEKPLNGESAVKVVGSHLSMRSSFGSKDETFFDSRAWLDSDCEDDFFSVNGDFTPSRGSTSYSSPTTLSGANSDKFTDSNSEPSPTGRKKLSDLFQETPKPNASNEKPEAGREGEFSNQTKPEQPLDRANPVRNNELATPSRDDRKKGGEKSAQCCLPSFGQSFSLGERRQKSPVQCSA</sequence>
<dbReference type="Gramene" id="ONK71893">
    <property type="protein sequence ID" value="ONK71893"/>
    <property type="gene ID" value="A4U43_C04F13460"/>
</dbReference>
<dbReference type="Proteomes" id="UP000243459">
    <property type="component" value="Chromosome 4"/>
</dbReference>
<evidence type="ECO:0000313" key="2">
    <source>
        <dbReference type="EMBL" id="ONK71893.1"/>
    </source>
</evidence>
<accession>A0A5P1F2E1</accession>
<name>A0A5P1F2E1_ASPOF</name>
<dbReference type="InterPro" id="IPR038947">
    <property type="entry name" value="At3g27210-like"/>
</dbReference>
<feature type="region of interest" description="Disordered" evidence="1">
    <location>
        <begin position="69"/>
        <end position="200"/>
    </location>
</feature>
<dbReference type="PANTHER" id="PTHR34280:SF2">
    <property type="entry name" value="OS01G0920100 PROTEIN"/>
    <property type="match status" value="1"/>
</dbReference>
<feature type="compositionally biased region" description="Basic and acidic residues" evidence="1">
    <location>
        <begin position="162"/>
        <end position="171"/>
    </location>
</feature>
<dbReference type="OMA" id="QKSPVQC"/>
<feature type="compositionally biased region" description="Basic and acidic residues" evidence="1">
    <location>
        <begin position="127"/>
        <end position="136"/>
    </location>
</feature>
<dbReference type="PANTHER" id="PTHR34280">
    <property type="entry name" value="OS01G0920100 PROTEIN"/>
    <property type="match status" value="1"/>
</dbReference>
<feature type="compositionally biased region" description="Polar residues" evidence="1">
    <location>
        <begin position="72"/>
        <end position="105"/>
    </location>
</feature>
<organism evidence="2 3">
    <name type="scientific">Asparagus officinalis</name>
    <name type="common">Garden asparagus</name>
    <dbReference type="NCBI Taxonomy" id="4686"/>
    <lineage>
        <taxon>Eukaryota</taxon>
        <taxon>Viridiplantae</taxon>
        <taxon>Streptophyta</taxon>
        <taxon>Embryophyta</taxon>
        <taxon>Tracheophyta</taxon>
        <taxon>Spermatophyta</taxon>
        <taxon>Magnoliopsida</taxon>
        <taxon>Liliopsida</taxon>
        <taxon>Asparagales</taxon>
        <taxon>Asparagaceae</taxon>
        <taxon>Asparagoideae</taxon>
        <taxon>Asparagus</taxon>
    </lineage>
</organism>
<evidence type="ECO:0000256" key="1">
    <source>
        <dbReference type="SAM" id="MobiDB-lite"/>
    </source>
</evidence>
<evidence type="ECO:0000313" key="3">
    <source>
        <dbReference type="Proteomes" id="UP000243459"/>
    </source>
</evidence>
<gene>
    <name evidence="2" type="ORF">A4U43_C04F13460</name>
</gene>
<feature type="region of interest" description="Disordered" evidence="1">
    <location>
        <begin position="1"/>
        <end position="32"/>
    </location>
</feature>
<dbReference type="EMBL" id="CM007384">
    <property type="protein sequence ID" value="ONK71893.1"/>
    <property type="molecule type" value="Genomic_DNA"/>
</dbReference>
<feature type="compositionally biased region" description="Polar residues" evidence="1">
    <location>
        <begin position="1"/>
        <end position="19"/>
    </location>
</feature>
<proteinExistence type="predicted"/>
<keyword evidence="3" id="KW-1185">Reference proteome</keyword>